<dbReference type="AlphaFoldDB" id="A0AAD6XE72"/>
<organism evidence="2 3">
    <name type="scientific">Mycena alexandri</name>
    <dbReference type="NCBI Taxonomy" id="1745969"/>
    <lineage>
        <taxon>Eukaryota</taxon>
        <taxon>Fungi</taxon>
        <taxon>Dikarya</taxon>
        <taxon>Basidiomycota</taxon>
        <taxon>Agaricomycotina</taxon>
        <taxon>Agaricomycetes</taxon>
        <taxon>Agaricomycetidae</taxon>
        <taxon>Agaricales</taxon>
        <taxon>Marasmiineae</taxon>
        <taxon>Mycenaceae</taxon>
        <taxon>Mycena</taxon>
    </lineage>
</organism>
<protein>
    <recommendedName>
        <fullName evidence="4">F-box domain-containing protein</fullName>
    </recommendedName>
</protein>
<reference evidence="2" key="1">
    <citation type="submission" date="2023-03" db="EMBL/GenBank/DDBJ databases">
        <title>Massive genome expansion in bonnet fungi (Mycena s.s.) driven by repeated elements and novel gene families across ecological guilds.</title>
        <authorList>
            <consortium name="Lawrence Berkeley National Laboratory"/>
            <person name="Harder C.B."/>
            <person name="Miyauchi S."/>
            <person name="Viragh M."/>
            <person name="Kuo A."/>
            <person name="Thoen E."/>
            <person name="Andreopoulos B."/>
            <person name="Lu D."/>
            <person name="Skrede I."/>
            <person name="Drula E."/>
            <person name="Henrissat B."/>
            <person name="Morin E."/>
            <person name="Kohler A."/>
            <person name="Barry K."/>
            <person name="LaButti K."/>
            <person name="Morin E."/>
            <person name="Salamov A."/>
            <person name="Lipzen A."/>
            <person name="Mereny Z."/>
            <person name="Hegedus B."/>
            <person name="Baldrian P."/>
            <person name="Stursova M."/>
            <person name="Weitz H."/>
            <person name="Taylor A."/>
            <person name="Grigoriev I.V."/>
            <person name="Nagy L.G."/>
            <person name="Martin F."/>
            <person name="Kauserud H."/>
        </authorList>
    </citation>
    <scope>NUCLEOTIDE SEQUENCE</scope>
    <source>
        <strain evidence="2">CBHHK200</strain>
    </source>
</reference>
<accession>A0AAD6XE72</accession>
<dbReference type="Proteomes" id="UP001218188">
    <property type="component" value="Unassembled WGS sequence"/>
</dbReference>
<evidence type="ECO:0000256" key="1">
    <source>
        <dbReference type="SAM" id="MobiDB-lite"/>
    </source>
</evidence>
<keyword evidence="3" id="KW-1185">Reference proteome</keyword>
<comment type="caution">
    <text evidence="2">The sequence shown here is derived from an EMBL/GenBank/DDBJ whole genome shotgun (WGS) entry which is preliminary data.</text>
</comment>
<evidence type="ECO:0000313" key="2">
    <source>
        <dbReference type="EMBL" id="KAJ7042009.1"/>
    </source>
</evidence>
<feature type="region of interest" description="Disordered" evidence="1">
    <location>
        <begin position="256"/>
        <end position="275"/>
    </location>
</feature>
<evidence type="ECO:0000313" key="3">
    <source>
        <dbReference type="Proteomes" id="UP001218188"/>
    </source>
</evidence>
<proteinExistence type="predicted"/>
<sequence length="275" mass="30826">MISPFTSRLGMNYCPSDDELLQIEALLVEPSLRLKRLDEEIAVLQQERDFLAASIDPHKALLSPMRHLPLDVIQEIFVACLPTHRSCVMSATEAPVLLGRICSSWRAISLATPRLWTRLHVVDLSQPRGGPNPLVDAKVAQRVEVLNMWLSRSGELPLSISIYGTARDLLQTLLPFAARWQHIQTVQHSLEPWSRIAEADVPMLESFAIPSLGQDNWLAMFRGPRISGFTTSAGDFTTGNLPLRWHQLTALQMEGFPRGDSMTSQKNIADRFKVP</sequence>
<name>A0AAD6XE72_9AGAR</name>
<evidence type="ECO:0008006" key="4">
    <source>
        <dbReference type="Google" id="ProtNLM"/>
    </source>
</evidence>
<dbReference type="EMBL" id="JARJCM010000014">
    <property type="protein sequence ID" value="KAJ7042009.1"/>
    <property type="molecule type" value="Genomic_DNA"/>
</dbReference>
<gene>
    <name evidence="2" type="ORF">C8F04DRAFT_1030941</name>
</gene>